<dbReference type="InterPro" id="IPR036871">
    <property type="entry name" value="PX_dom_sf"/>
</dbReference>
<feature type="region of interest" description="Disordered" evidence="1">
    <location>
        <begin position="135"/>
        <end position="155"/>
    </location>
</feature>
<dbReference type="EMBL" id="HBIJ01020010">
    <property type="protein sequence ID" value="CAE0372321.1"/>
    <property type="molecule type" value="Transcribed_RNA"/>
</dbReference>
<keyword evidence="2" id="KW-0472">Membrane</keyword>
<dbReference type="GO" id="GO:0035091">
    <property type="term" value="F:phosphatidylinositol binding"/>
    <property type="evidence" value="ECO:0007669"/>
    <property type="project" value="InterPro"/>
</dbReference>
<protein>
    <recommendedName>
        <fullName evidence="3">PX domain-containing protein</fullName>
    </recommendedName>
</protein>
<gene>
    <name evidence="4" type="ORF">ALAG00032_LOCUS13105</name>
</gene>
<feature type="domain" description="PX" evidence="3">
    <location>
        <begin position="11"/>
        <end position="125"/>
    </location>
</feature>
<dbReference type="AlphaFoldDB" id="A0A7S3NQA4"/>
<organism evidence="4">
    <name type="scientific">Aureoumbra lagunensis</name>
    <dbReference type="NCBI Taxonomy" id="44058"/>
    <lineage>
        <taxon>Eukaryota</taxon>
        <taxon>Sar</taxon>
        <taxon>Stramenopiles</taxon>
        <taxon>Ochrophyta</taxon>
        <taxon>Pelagophyceae</taxon>
        <taxon>Pelagomonadales</taxon>
        <taxon>Aureoumbra</taxon>
    </lineage>
</organism>
<reference evidence="4" key="1">
    <citation type="submission" date="2021-01" db="EMBL/GenBank/DDBJ databases">
        <authorList>
            <person name="Corre E."/>
            <person name="Pelletier E."/>
            <person name="Niang G."/>
            <person name="Scheremetjew M."/>
            <person name="Finn R."/>
            <person name="Kale V."/>
            <person name="Holt S."/>
            <person name="Cochrane G."/>
            <person name="Meng A."/>
            <person name="Brown T."/>
            <person name="Cohen L."/>
        </authorList>
    </citation>
    <scope>NUCLEOTIDE SEQUENCE</scope>
    <source>
        <strain evidence="4">CCMP1510</strain>
    </source>
</reference>
<sequence>MCASKSVGPVKITRVRVPKYVDVDVGGQILTLYPIEVMYEDGNMRKLSKRYSDVLRFHKEVLKGASHPALEGFNFPHKSMFNTSAEFTKERRRSGFEEYFELLLRLGPAYAPFIATFLKDEESFDELGDLRGDHHMDTGAKEQMTSSKDSSIDKEEMRQATKYPENFSANDVLALARPHSAGHWLAFFYFPVFFSVYAYAQLLTALGAIKPSDWSSGAAWLALLSSPLLLTVAFALLAPICDGDPEIISES</sequence>
<dbReference type="SUPFAM" id="SSF64268">
    <property type="entry name" value="PX domain"/>
    <property type="match status" value="1"/>
</dbReference>
<proteinExistence type="predicted"/>
<feature type="transmembrane region" description="Helical" evidence="2">
    <location>
        <begin position="184"/>
        <end position="206"/>
    </location>
</feature>
<evidence type="ECO:0000313" key="4">
    <source>
        <dbReference type="EMBL" id="CAE0372321.1"/>
    </source>
</evidence>
<dbReference type="PROSITE" id="PS50195">
    <property type="entry name" value="PX"/>
    <property type="match status" value="1"/>
</dbReference>
<keyword evidence="2" id="KW-1133">Transmembrane helix</keyword>
<feature type="transmembrane region" description="Helical" evidence="2">
    <location>
        <begin position="218"/>
        <end position="240"/>
    </location>
</feature>
<dbReference type="CDD" id="cd06093">
    <property type="entry name" value="PX_domain"/>
    <property type="match status" value="1"/>
</dbReference>
<dbReference type="Gene3D" id="3.30.1520.10">
    <property type="entry name" value="Phox-like domain"/>
    <property type="match status" value="1"/>
</dbReference>
<dbReference type="InterPro" id="IPR001683">
    <property type="entry name" value="PX_dom"/>
</dbReference>
<name>A0A7S3NQA4_9STRA</name>
<keyword evidence="2" id="KW-0812">Transmembrane</keyword>
<evidence type="ECO:0000256" key="1">
    <source>
        <dbReference type="SAM" id="MobiDB-lite"/>
    </source>
</evidence>
<evidence type="ECO:0000256" key="2">
    <source>
        <dbReference type="SAM" id="Phobius"/>
    </source>
</evidence>
<dbReference type="Pfam" id="PF00787">
    <property type="entry name" value="PX"/>
    <property type="match status" value="1"/>
</dbReference>
<accession>A0A7S3NQA4</accession>
<evidence type="ECO:0000259" key="3">
    <source>
        <dbReference type="PROSITE" id="PS50195"/>
    </source>
</evidence>